<sequence length="88" mass="8715">MARVETVAVAVEDKLAAVSKLVLVPAVGDMPVVASMLVAGLLVELEVAAAVVNRPAVGGMPVAPVPAAAEARRPAVAVGVAAAGSRWH</sequence>
<evidence type="ECO:0000313" key="2">
    <source>
        <dbReference type="Proteomes" id="UP000774326"/>
    </source>
</evidence>
<dbReference type="Proteomes" id="UP000774326">
    <property type="component" value="Unassembled WGS sequence"/>
</dbReference>
<dbReference type="AlphaFoldDB" id="A0A9P8Q676"/>
<evidence type="ECO:0000313" key="1">
    <source>
        <dbReference type="EMBL" id="KAH3684908.1"/>
    </source>
</evidence>
<dbReference type="EMBL" id="JAEUBG010002269">
    <property type="protein sequence ID" value="KAH3684908.1"/>
    <property type="molecule type" value="Genomic_DNA"/>
</dbReference>
<accession>A0A9P8Q676</accession>
<protein>
    <submittedName>
        <fullName evidence="1">Uncharacterized protein</fullName>
    </submittedName>
</protein>
<reference evidence="1" key="1">
    <citation type="journal article" date="2021" name="Open Biol.">
        <title>Shared evolutionary footprints suggest mitochondrial oxidative damage underlies multiple complex I losses in fungi.</title>
        <authorList>
            <person name="Schikora-Tamarit M.A."/>
            <person name="Marcet-Houben M."/>
            <person name="Nosek J."/>
            <person name="Gabaldon T."/>
        </authorList>
    </citation>
    <scope>NUCLEOTIDE SEQUENCE</scope>
    <source>
        <strain evidence="1">CBS2887</strain>
    </source>
</reference>
<comment type="caution">
    <text evidence="1">The sequence shown here is derived from an EMBL/GenBank/DDBJ whole genome shotgun (WGS) entry which is preliminary data.</text>
</comment>
<keyword evidence="2" id="KW-1185">Reference proteome</keyword>
<proteinExistence type="predicted"/>
<reference evidence="1" key="2">
    <citation type="submission" date="2021-01" db="EMBL/GenBank/DDBJ databases">
        <authorList>
            <person name="Schikora-Tamarit M.A."/>
        </authorList>
    </citation>
    <scope>NUCLEOTIDE SEQUENCE</scope>
    <source>
        <strain evidence="1">CBS2887</strain>
    </source>
</reference>
<name>A0A9P8Q676_WICPI</name>
<gene>
    <name evidence="1" type="ORF">WICPIJ_004105</name>
</gene>
<organism evidence="1 2">
    <name type="scientific">Wickerhamomyces pijperi</name>
    <name type="common">Yeast</name>
    <name type="synonym">Pichia pijperi</name>
    <dbReference type="NCBI Taxonomy" id="599730"/>
    <lineage>
        <taxon>Eukaryota</taxon>
        <taxon>Fungi</taxon>
        <taxon>Dikarya</taxon>
        <taxon>Ascomycota</taxon>
        <taxon>Saccharomycotina</taxon>
        <taxon>Saccharomycetes</taxon>
        <taxon>Phaffomycetales</taxon>
        <taxon>Wickerhamomycetaceae</taxon>
        <taxon>Wickerhamomyces</taxon>
    </lineage>
</organism>